<feature type="region of interest" description="Disordered" evidence="1">
    <location>
        <begin position="124"/>
        <end position="161"/>
    </location>
</feature>
<keyword evidence="2" id="KW-0472">Membrane</keyword>
<comment type="caution">
    <text evidence="4">The sequence shown here is derived from an EMBL/GenBank/DDBJ whole genome shotgun (WGS) entry which is preliminary data.</text>
</comment>
<keyword evidence="3" id="KW-0732">Signal</keyword>
<reference evidence="4 5" key="1">
    <citation type="submission" date="2024-09" db="EMBL/GenBank/DDBJ databases">
        <authorList>
            <person name="Sun Q."/>
            <person name="Mori K."/>
        </authorList>
    </citation>
    <scope>NUCLEOTIDE SEQUENCE [LARGE SCALE GENOMIC DNA]</scope>
    <source>
        <strain evidence="4 5">JCM 6917</strain>
    </source>
</reference>
<feature type="chain" id="PRO_5045769052" evidence="3">
    <location>
        <begin position="26"/>
        <end position="318"/>
    </location>
</feature>
<protein>
    <submittedName>
        <fullName evidence="4">Uncharacterized protein</fullName>
    </submittedName>
</protein>
<keyword evidence="2" id="KW-0812">Transmembrane</keyword>
<dbReference type="Proteomes" id="UP001589709">
    <property type="component" value="Unassembled WGS sequence"/>
</dbReference>
<gene>
    <name evidence="4" type="ORF">ACFF45_04660</name>
</gene>
<feature type="compositionally biased region" description="Low complexity" evidence="1">
    <location>
        <begin position="133"/>
        <end position="147"/>
    </location>
</feature>
<organism evidence="4 5">
    <name type="scientific">Streptomyces cinereospinus</name>
    <dbReference type="NCBI Taxonomy" id="285561"/>
    <lineage>
        <taxon>Bacteria</taxon>
        <taxon>Bacillati</taxon>
        <taxon>Actinomycetota</taxon>
        <taxon>Actinomycetes</taxon>
        <taxon>Kitasatosporales</taxon>
        <taxon>Streptomycetaceae</taxon>
        <taxon>Streptomyces</taxon>
    </lineage>
</organism>
<keyword evidence="2" id="KW-1133">Transmembrane helix</keyword>
<evidence type="ECO:0000313" key="5">
    <source>
        <dbReference type="Proteomes" id="UP001589709"/>
    </source>
</evidence>
<dbReference type="EMBL" id="JBHMCY010000006">
    <property type="protein sequence ID" value="MFB9462034.1"/>
    <property type="molecule type" value="Genomic_DNA"/>
</dbReference>
<sequence>MSSLRLTLCTGVLAATATLTPAAHAADGGVRVSPATPVPGSDVRLRVTGCTGRTGAAASAAFVTDARLSGSDGTLTGETRIRSTLPPRQRYAVTVTCEDGDGPRSVTAPLTLAGPAVARVRAAAADPSREVTPAAPDAAPPSAYALPSEDIPADAPDGISEVVPEDVPEAVPDEADPPALALPAEQVPEAAPEAVPDAADPPALDLPPGELPSGDLPPAVPDAADPADPEDFSAAFPPGEPVPPAPDAANPSAFAPPSGFASPVAPVKAGGGGTAGLAAVDARSTGPNAAHAITGLVLAATSGIAVLVLGGRRSRRTG</sequence>
<evidence type="ECO:0000313" key="4">
    <source>
        <dbReference type="EMBL" id="MFB9462034.1"/>
    </source>
</evidence>
<name>A0ABV5MVG8_9ACTN</name>
<feature type="region of interest" description="Disordered" evidence="1">
    <location>
        <begin position="187"/>
        <end position="257"/>
    </location>
</feature>
<accession>A0ABV5MVG8</accession>
<keyword evidence="5" id="KW-1185">Reference proteome</keyword>
<feature type="signal peptide" evidence="3">
    <location>
        <begin position="1"/>
        <end position="25"/>
    </location>
</feature>
<feature type="compositionally biased region" description="Low complexity" evidence="1">
    <location>
        <begin position="187"/>
        <end position="212"/>
    </location>
</feature>
<proteinExistence type="predicted"/>
<evidence type="ECO:0000256" key="1">
    <source>
        <dbReference type="SAM" id="MobiDB-lite"/>
    </source>
</evidence>
<evidence type="ECO:0000256" key="3">
    <source>
        <dbReference type="SAM" id="SignalP"/>
    </source>
</evidence>
<feature type="transmembrane region" description="Helical" evidence="2">
    <location>
        <begin position="289"/>
        <end position="310"/>
    </location>
</feature>
<evidence type="ECO:0000256" key="2">
    <source>
        <dbReference type="SAM" id="Phobius"/>
    </source>
</evidence>
<dbReference type="RefSeq" id="WP_381342221.1">
    <property type="nucleotide sequence ID" value="NZ_JBHMCY010000006.1"/>
</dbReference>